<dbReference type="STRING" id="1619234.SAMN05421730_103033"/>
<name>A0A1D3TXF9_9FIRM</name>
<dbReference type="PIRSF" id="PIRSF037778">
    <property type="entry name" value="UCP037778_transp_RibU"/>
    <property type="match status" value="1"/>
</dbReference>
<dbReference type="Gene3D" id="1.10.1760.20">
    <property type="match status" value="1"/>
</dbReference>
<dbReference type="Pfam" id="PF12822">
    <property type="entry name" value="ECF_trnsprt"/>
    <property type="match status" value="1"/>
</dbReference>
<feature type="transmembrane region" description="Helical" evidence="9">
    <location>
        <begin position="120"/>
        <end position="147"/>
    </location>
</feature>
<dbReference type="GO" id="GO:0005886">
    <property type="term" value="C:plasma membrane"/>
    <property type="evidence" value="ECO:0007669"/>
    <property type="project" value="UniProtKB-SubCell"/>
</dbReference>
<comment type="similarity">
    <text evidence="2 8">Belongs to the prokaryotic riboflavin transporter (P-RFT) (TC 2.A.87) family.</text>
</comment>
<dbReference type="PANTHER" id="PTHR38438">
    <property type="entry name" value="RIBOFLAVIN TRANSPORTER RIBU"/>
    <property type="match status" value="1"/>
</dbReference>
<keyword evidence="6 9" id="KW-1133">Transmembrane helix</keyword>
<protein>
    <recommendedName>
        <fullName evidence="8">Riboflavin transporter</fullName>
    </recommendedName>
</protein>
<evidence type="ECO:0000313" key="10">
    <source>
        <dbReference type="EMBL" id="SCP99003.1"/>
    </source>
</evidence>
<gene>
    <name evidence="10" type="ORF">SAMN05421730_103033</name>
</gene>
<dbReference type="AlphaFoldDB" id="A0A1D3TXF9"/>
<feature type="transmembrane region" description="Helical" evidence="9">
    <location>
        <begin position="54"/>
        <end position="82"/>
    </location>
</feature>
<proteinExistence type="inferred from homology"/>
<keyword evidence="3 8" id="KW-0813">Transport</keyword>
<evidence type="ECO:0000313" key="11">
    <source>
        <dbReference type="Proteomes" id="UP000199315"/>
    </source>
</evidence>
<evidence type="ECO:0000256" key="2">
    <source>
        <dbReference type="ARBA" id="ARBA00005540"/>
    </source>
</evidence>
<organism evidence="10 11">
    <name type="scientific">Anaerobium acetethylicum</name>
    <dbReference type="NCBI Taxonomy" id="1619234"/>
    <lineage>
        <taxon>Bacteria</taxon>
        <taxon>Bacillati</taxon>
        <taxon>Bacillota</taxon>
        <taxon>Clostridia</taxon>
        <taxon>Lachnospirales</taxon>
        <taxon>Lachnospiraceae</taxon>
        <taxon>Anaerobium</taxon>
    </lineage>
</organism>
<dbReference type="InterPro" id="IPR024529">
    <property type="entry name" value="ECF_trnsprt_substrate-spec"/>
</dbReference>
<keyword evidence="7 8" id="KW-0472">Membrane</keyword>
<reference evidence="10 11" key="1">
    <citation type="submission" date="2016-09" db="EMBL/GenBank/DDBJ databases">
        <authorList>
            <person name="Capua I."/>
            <person name="De Benedictis P."/>
            <person name="Joannis T."/>
            <person name="Lombin L.H."/>
            <person name="Cattoli G."/>
        </authorList>
    </citation>
    <scope>NUCLEOTIDE SEQUENCE [LARGE SCALE GENOMIC DNA]</scope>
    <source>
        <strain evidence="10 11">GluBS11</strain>
    </source>
</reference>
<evidence type="ECO:0000256" key="5">
    <source>
        <dbReference type="ARBA" id="ARBA00022692"/>
    </source>
</evidence>
<evidence type="ECO:0000256" key="6">
    <source>
        <dbReference type="ARBA" id="ARBA00022989"/>
    </source>
</evidence>
<comment type="subcellular location">
    <subcellularLocation>
        <location evidence="1">Cell membrane</location>
        <topology evidence="1">Multi-pass membrane protein</topology>
    </subcellularLocation>
</comment>
<keyword evidence="11" id="KW-1185">Reference proteome</keyword>
<dbReference type="GO" id="GO:0032217">
    <property type="term" value="F:riboflavin transmembrane transporter activity"/>
    <property type="evidence" value="ECO:0007669"/>
    <property type="project" value="UniProtKB-UniRule"/>
</dbReference>
<dbReference type="InterPro" id="IPR025720">
    <property type="entry name" value="RibU"/>
</dbReference>
<evidence type="ECO:0000256" key="8">
    <source>
        <dbReference type="PIRNR" id="PIRNR037778"/>
    </source>
</evidence>
<accession>A0A1D3TXF9</accession>
<comment type="function">
    <text evidence="8">Probably a riboflavin-binding protein that interacts with the energy-coupling factor (ECF) ABC-transporter complex.</text>
</comment>
<sequence>MSSNSNVLQQTKNIFGVKEIAKIGMLSAIAVILMLFEIPLWFAPGFYKIDLSEVPVLIGTFAMGPLAGIFIEIIKILLNLLIDGTVTIGIGEFANLMIGCAIIVPSGLVYKKIRTRKGALIGMAIGTVVMTVVGCLLNAYVLLPWYAGFMEGGLDALIKMGTAVNPAITSLSTFVLLVVAPFNLLKGIIVSAVTLLLYKKISPVFSRRNG</sequence>
<feature type="transmembrane region" description="Helical" evidence="9">
    <location>
        <begin position="167"/>
        <end position="198"/>
    </location>
</feature>
<dbReference type="OrthoDB" id="9809216at2"/>
<evidence type="ECO:0000256" key="1">
    <source>
        <dbReference type="ARBA" id="ARBA00004651"/>
    </source>
</evidence>
<evidence type="ECO:0000256" key="3">
    <source>
        <dbReference type="ARBA" id="ARBA00022448"/>
    </source>
</evidence>
<feature type="transmembrane region" description="Helical" evidence="9">
    <location>
        <begin position="20"/>
        <end position="42"/>
    </location>
</feature>
<keyword evidence="5 9" id="KW-0812">Transmembrane</keyword>
<dbReference type="Proteomes" id="UP000199315">
    <property type="component" value="Unassembled WGS sequence"/>
</dbReference>
<feature type="transmembrane region" description="Helical" evidence="9">
    <location>
        <begin position="88"/>
        <end position="108"/>
    </location>
</feature>
<evidence type="ECO:0000256" key="4">
    <source>
        <dbReference type="ARBA" id="ARBA00022475"/>
    </source>
</evidence>
<evidence type="ECO:0000256" key="9">
    <source>
        <dbReference type="SAM" id="Phobius"/>
    </source>
</evidence>
<keyword evidence="4 8" id="KW-1003">Cell membrane</keyword>
<evidence type="ECO:0000256" key="7">
    <source>
        <dbReference type="ARBA" id="ARBA00023136"/>
    </source>
</evidence>
<dbReference type="PANTHER" id="PTHR38438:SF1">
    <property type="entry name" value="RIBOFLAVIN TRANSPORTER RIBU"/>
    <property type="match status" value="1"/>
</dbReference>
<dbReference type="RefSeq" id="WP_091236262.1">
    <property type="nucleotide sequence ID" value="NZ_FMKA01000030.1"/>
</dbReference>
<dbReference type="EMBL" id="FMKA01000030">
    <property type="protein sequence ID" value="SCP99003.1"/>
    <property type="molecule type" value="Genomic_DNA"/>
</dbReference>